<dbReference type="KEGG" id="yli:2907231"/>
<evidence type="ECO:0000256" key="1">
    <source>
        <dbReference type="SAM" id="MobiDB-lite"/>
    </source>
</evidence>
<feature type="region of interest" description="Disordered" evidence="1">
    <location>
        <begin position="324"/>
        <end position="345"/>
    </location>
</feature>
<dbReference type="EMBL" id="CP017554">
    <property type="protein sequence ID" value="AOW01569.1"/>
    <property type="molecule type" value="Genomic_DNA"/>
</dbReference>
<dbReference type="OrthoDB" id="4079701at2759"/>
<dbReference type="Proteomes" id="UP000256601">
    <property type="component" value="Unassembled WGS sequence"/>
</dbReference>
<evidence type="ECO:0000313" key="5">
    <source>
        <dbReference type="Proteomes" id="UP000256601"/>
    </source>
</evidence>
<dbReference type="RefSeq" id="XP_500774.1">
    <property type="nucleotide sequence ID" value="XM_500774.1"/>
</dbReference>
<evidence type="ECO:0000313" key="3">
    <source>
        <dbReference type="EMBL" id="RDW28678.1"/>
    </source>
</evidence>
<reference evidence="3 5" key="2">
    <citation type="submission" date="2018-07" db="EMBL/GenBank/DDBJ databases">
        <title>Draft Genome Assemblies for Five Robust Yarrowia lipolytica Strains Exhibiting High Lipid Production and Pentose Sugar Utilization and Sugar Alcohol Secretion from Undetoxified Lignocellulosic Biomass Hydrolysates.</title>
        <authorList>
            <consortium name="DOE Joint Genome Institute"/>
            <person name="Walker C."/>
            <person name="Ryu S."/>
            <person name="Na H."/>
            <person name="Zane M."/>
            <person name="LaButti K."/>
            <person name="Lipzen A."/>
            <person name="Haridas S."/>
            <person name="Barry K."/>
            <person name="Grigoriev I.V."/>
            <person name="Quarterman J."/>
            <person name="Slininger P."/>
            <person name="Dien B."/>
            <person name="Trinh C.T."/>
        </authorList>
    </citation>
    <scope>NUCLEOTIDE SEQUENCE [LARGE SCALE GENOMIC DNA]</scope>
    <source>
        <strain evidence="3 5">YB392</strain>
    </source>
</reference>
<dbReference type="AlphaFoldDB" id="A0A1D8N7I7"/>
<dbReference type="GeneID" id="2907231"/>
<proteinExistence type="predicted"/>
<dbReference type="EMBL" id="KZ858951">
    <property type="protein sequence ID" value="RDW28678.1"/>
    <property type="molecule type" value="Genomic_DNA"/>
</dbReference>
<dbReference type="VEuPathDB" id="FungiDB:YALI1_B15592g"/>
<evidence type="ECO:0000313" key="4">
    <source>
        <dbReference type="Proteomes" id="UP000182444"/>
    </source>
</evidence>
<reference evidence="2 4" key="1">
    <citation type="journal article" date="2016" name="PLoS ONE">
        <title>Sequence Assembly of Yarrowia lipolytica Strain W29/CLIB89 Shows Transposable Element Diversity.</title>
        <authorList>
            <person name="Magnan C."/>
            <person name="Yu J."/>
            <person name="Chang I."/>
            <person name="Jahn E."/>
            <person name="Kanomata Y."/>
            <person name="Wu J."/>
            <person name="Zeller M."/>
            <person name="Oakes M."/>
            <person name="Baldi P."/>
            <person name="Sandmeyer S."/>
        </authorList>
    </citation>
    <scope>NUCLEOTIDE SEQUENCE [LARGE SCALE GENOMIC DNA]</scope>
    <source>
        <strain evidence="2">CLIB89</strain>
        <strain evidence="4">CLIB89(W29)</strain>
    </source>
</reference>
<sequence length="345" mass="38441">MEIAVAGTLIACGVVSLAMGGVSVHKAYKSSREHNAAYIIPLSVRANTYHIHTDPAAPMQKVIISDEWDVPIYTLERESRHAKHWSLLCFDDRVQVASLSTASLGSRFCIRDETRDLQKVVCKKRQYGRYYEFSLRKTNIPRPSNSDPLPSYDECGVLNPTLFAQVGGGEVDDSDFDLDTPQVWQSRNPFNTPSADPMRAAAYSAPSPAIAVGEITAPYTNSDPMYQWNSTTKFLEKCTNLDAGIHETRERIAFVNMKNPKRLRFDITIDETKIHRDIAIMTALSCVMGAWKSERPPKPVKSSSEFPPLQQRLNNVQEYVSSKVRGQPSIAEQLSEESSTVPAAA</sequence>
<dbReference type="Proteomes" id="UP000182444">
    <property type="component" value="Chromosome 1B"/>
</dbReference>
<feature type="compositionally biased region" description="Polar residues" evidence="1">
    <location>
        <begin position="330"/>
        <end position="345"/>
    </location>
</feature>
<accession>A0A1D8N7I7</accession>
<protein>
    <submittedName>
        <fullName evidence="2">Uncharacterized protein</fullName>
    </submittedName>
</protein>
<dbReference type="VEuPathDB" id="FungiDB:YALI0_B11792g"/>
<gene>
    <name evidence="3" type="ORF">B0I71DRAFT_127148</name>
    <name evidence="2" type="ORF">YALI1_B15592g</name>
</gene>
<organism evidence="2 4">
    <name type="scientific">Yarrowia lipolytica</name>
    <name type="common">Candida lipolytica</name>
    <dbReference type="NCBI Taxonomy" id="4952"/>
    <lineage>
        <taxon>Eukaryota</taxon>
        <taxon>Fungi</taxon>
        <taxon>Dikarya</taxon>
        <taxon>Ascomycota</taxon>
        <taxon>Saccharomycotina</taxon>
        <taxon>Dipodascomycetes</taxon>
        <taxon>Dipodascales</taxon>
        <taxon>Dipodascales incertae sedis</taxon>
        <taxon>Yarrowia</taxon>
    </lineage>
</organism>
<evidence type="ECO:0000313" key="2">
    <source>
        <dbReference type="EMBL" id="AOW01569.1"/>
    </source>
</evidence>
<name>A0A1D8N7I7_YARLL</name>